<organism evidence="1 2">
    <name type="scientific">Helicobacter fennelliae MRY12-0050</name>
    <dbReference type="NCBI Taxonomy" id="1325130"/>
    <lineage>
        <taxon>Bacteria</taxon>
        <taxon>Pseudomonadati</taxon>
        <taxon>Campylobacterota</taxon>
        <taxon>Epsilonproteobacteria</taxon>
        <taxon>Campylobacterales</taxon>
        <taxon>Helicobacteraceae</taxon>
        <taxon>Helicobacter</taxon>
    </lineage>
</organism>
<sequence>MQIQRGVKKSSIFRQILGLCRNFRQAKTQKSVTLSVHRGLKIQTP</sequence>
<evidence type="ECO:0000313" key="1">
    <source>
        <dbReference type="EMBL" id="GAD18145.1"/>
    </source>
</evidence>
<keyword evidence="2" id="KW-1185">Reference proteome</keyword>
<dbReference type="Proteomes" id="UP000018143">
    <property type="component" value="Unassembled WGS sequence"/>
</dbReference>
<dbReference type="AlphaFoldDB" id="T1CWC4"/>
<gene>
    <name evidence="1" type="ORF">HFN_1743</name>
</gene>
<evidence type="ECO:0000313" key="2">
    <source>
        <dbReference type="Proteomes" id="UP000018143"/>
    </source>
</evidence>
<name>T1CWC4_9HELI</name>
<proteinExistence type="predicted"/>
<dbReference type="EMBL" id="BASD01000004">
    <property type="protein sequence ID" value="GAD18145.1"/>
    <property type="molecule type" value="Genomic_DNA"/>
</dbReference>
<protein>
    <submittedName>
        <fullName evidence="1">Uncharacterized protein</fullName>
    </submittedName>
</protein>
<accession>T1CWC4</accession>
<comment type="caution">
    <text evidence="1">The sequence shown here is derived from an EMBL/GenBank/DDBJ whole genome shotgun (WGS) entry which is preliminary data.</text>
</comment>
<reference evidence="1 2" key="1">
    <citation type="journal article" date="2013" name="Genome Announc.">
        <title>Draft Genome Sequence of Helicobacter fennelliae Strain MRY12-0050, Isolated from a Bacteremia Patient.</title>
        <authorList>
            <person name="Rimbara E."/>
            <person name="Matsui M."/>
            <person name="Mori S."/>
            <person name="Suzuki S."/>
            <person name="Suzuki M."/>
            <person name="Kim H."/>
            <person name="Sekizuka T."/>
            <person name="Kuroda M."/>
            <person name="Shibayama K."/>
        </authorList>
    </citation>
    <scope>NUCLEOTIDE SEQUENCE [LARGE SCALE GENOMIC DNA]</scope>
    <source>
        <strain evidence="1 2">MRY12-0050</strain>
    </source>
</reference>